<sequence length="96" mass="10525">MAYEYAKRAAIFVLVDIREDRLGAVVDSARRFGTPNAIAVAADVSVEEDCKRFVDAAVNKFGKVDHLVNNAGIARQCSFKNVDSISKHTPIMVIDL</sequence>
<evidence type="ECO:0000256" key="6">
    <source>
        <dbReference type="ARBA" id="ARBA00023002"/>
    </source>
</evidence>
<keyword evidence="4" id="KW-0444">Lipid biosynthesis</keyword>
<dbReference type="Gene3D" id="3.40.50.720">
    <property type="entry name" value="NAD(P)-binding Rossmann-like Domain"/>
    <property type="match status" value="1"/>
</dbReference>
<proteinExistence type="inferred from homology"/>
<evidence type="ECO:0000256" key="2">
    <source>
        <dbReference type="ARBA" id="ARBA00006484"/>
    </source>
</evidence>
<keyword evidence="6" id="KW-0560">Oxidoreductase</keyword>
<comment type="caution">
    <text evidence="7">The sequence shown here is derived from an EMBL/GenBank/DDBJ whole genome shotgun (WGS) entry which is preliminary data.</text>
</comment>
<evidence type="ECO:0000256" key="1">
    <source>
        <dbReference type="ARBA" id="ARBA00004606"/>
    </source>
</evidence>
<protein>
    <submittedName>
        <fullName evidence="7">Uncharacterized protein</fullName>
    </submittedName>
</protein>
<dbReference type="GO" id="GO:0005829">
    <property type="term" value="C:cytosol"/>
    <property type="evidence" value="ECO:0007669"/>
    <property type="project" value="TreeGrafter"/>
</dbReference>
<keyword evidence="4" id="KW-0752">Steroid biosynthesis</keyword>
<comment type="subcellular location">
    <subcellularLocation>
        <location evidence="1">Membrane</location>
        <topology evidence="1">Single-pass type II membrane protein</topology>
    </subcellularLocation>
</comment>
<dbReference type="AlphaFoldDB" id="A0AAD9XN62"/>
<dbReference type="GO" id="GO:0016020">
    <property type="term" value="C:membrane"/>
    <property type="evidence" value="ECO:0007669"/>
    <property type="project" value="UniProtKB-SubCell"/>
</dbReference>
<reference evidence="7" key="1">
    <citation type="journal article" date="2023" name="Plant J.">
        <title>Genome sequences and population genomics provide insights into the demographic history, inbreeding, and mutation load of two 'living fossil' tree species of Dipteronia.</title>
        <authorList>
            <person name="Feng Y."/>
            <person name="Comes H.P."/>
            <person name="Chen J."/>
            <person name="Zhu S."/>
            <person name="Lu R."/>
            <person name="Zhang X."/>
            <person name="Li P."/>
            <person name="Qiu J."/>
            <person name="Olsen K.M."/>
            <person name="Qiu Y."/>
        </authorList>
    </citation>
    <scope>NUCLEOTIDE SEQUENCE</scope>
    <source>
        <strain evidence="7">KIB01</strain>
    </source>
</reference>
<dbReference type="PANTHER" id="PTHR43391:SF69">
    <property type="entry name" value="11-BETA-HYDROXYSTEROID DEHYDROGENASE-LIKE 6"/>
    <property type="match status" value="1"/>
</dbReference>
<dbReference type="GO" id="GO:0006694">
    <property type="term" value="P:steroid biosynthetic process"/>
    <property type="evidence" value="ECO:0007669"/>
    <property type="project" value="UniProtKB-KW"/>
</dbReference>
<evidence type="ECO:0000256" key="4">
    <source>
        <dbReference type="ARBA" id="ARBA00022955"/>
    </source>
</evidence>
<dbReference type="Pfam" id="PF00106">
    <property type="entry name" value="adh_short"/>
    <property type="match status" value="1"/>
</dbReference>
<organism evidence="7 8">
    <name type="scientific">Dipteronia dyeriana</name>
    <dbReference type="NCBI Taxonomy" id="168575"/>
    <lineage>
        <taxon>Eukaryota</taxon>
        <taxon>Viridiplantae</taxon>
        <taxon>Streptophyta</taxon>
        <taxon>Embryophyta</taxon>
        <taxon>Tracheophyta</taxon>
        <taxon>Spermatophyta</taxon>
        <taxon>Magnoliopsida</taxon>
        <taxon>eudicotyledons</taxon>
        <taxon>Gunneridae</taxon>
        <taxon>Pentapetalae</taxon>
        <taxon>rosids</taxon>
        <taxon>malvids</taxon>
        <taxon>Sapindales</taxon>
        <taxon>Sapindaceae</taxon>
        <taxon>Hippocastanoideae</taxon>
        <taxon>Acereae</taxon>
        <taxon>Dipteronia</taxon>
    </lineage>
</organism>
<keyword evidence="3" id="KW-0521">NADP</keyword>
<dbReference type="InterPro" id="IPR002347">
    <property type="entry name" value="SDR_fam"/>
</dbReference>
<evidence type="ECO:0000256" key="5">
    <source>
        <dbReference type="ARBA" id="ARBA00022968"/>
    </source>
</evidence>
<dbReference type="Proteomes" id="UP001280121">
    <property type="component" value="Unassembled WGS sequence"/>
</dbReference>
<dbReference type="SUPFAM" id="SSF51735">
    <property type="entry name" value="NAD(P)-binding Rossmann-fold domains"/>
    <property type="match status" value="1"/>
</dbReference>
<keyword evidence="4" id="KW-0443">Lipid metabolism</keyword>
<evidence type="ECO:0000313" key="7">
    <source>
        <dbReference type="EMBL" id="KAK2662328.1"/>
    </source>
</evidence>
<keyword evidence="5" id="KW-0812">Transmembrane</keyword>
<dbReference type="EMBL" id="JANJYI010000001">
    <property type="protein sequence ID" value="KAK2662328.1"/>
    <property type="molecule type" value="Genomic_DNA"/>
</dbReference>
<dbReference type="InterPro" id="IPR036291">
    <property type="entry name" value="NAD(P)-bd_dom_sf"/>
</dbReference>
<keyword evidence="5" id="KW-0735">Signal-anchor</keyword>
<dbReference type="PANTHER" id="PTHR43391">
    <property type="entry name" value="RETINOL DEHYDROGENASE-RELATED"/>
    <property type="match status" value="1"/>
</dbReference>
<evidence type="ECO:0000256" key="3">
    <source>
        <dbReference type="ARBA" id="ARBA00022857"/>
    </source>
</evidence>
<keyword evidence="8" id="KW-1185">Reference proteome</keyword>
<dbReference type="GO" id="GO:0016491">
    <property type="term" value="F:oxidoreductase activity"/>
    <property type="evidence" value="ECO:0007669"/>
    <property type="project" value="UniProtKB-KW"/>
</dbReference>
<gene>
    <name evidence="7" type="ORF">Ddye_000902</name>
</gene>
<name>A0AAD9XN62_9ROSI</name>
<evidence type="ECO:0000313" key="8">
    <source>
        <dbReference type="Proteomes" id="UP001280121"/>
    </source>
</evidence>
<comment type="similarity">
    <text evidence="2">Belongs to the short-chain dehydrogenases/reductases (SDR) family.</text>
</comment>
<accession>A0AAD9XN62</accession>